<gene>
    <name evidence="1" type="ORF">BT63DRAFT_303939</name>
</gene>
<evidence type="ECO:0000313" key="2">
    <source>
        <dbReference type="Proteomes" id="UP000799302"/>
    </source>
</evidence>
<evidence type="ECO:0008006" key="3">
    <source>
        <dbReference type="Google" id="ProtNLM"/>
    </source>
</evidence>
<accession>A0A6A6U899</accession>
<dbReference type="Proteomes" id="UP000799302">
    <property type="component" value="Unassembled WGS sequence"/>
</dbReference>
<reference evidence="1" key="1">
    <citation type="journal article" date="2020" name="Stud. Mycol.">
        <title>101 Dothideomycetes genomes: a test case for predicting lifestyles and emergence of pathogens.</title>
        <authorList>
            <person name="Haridas S."/>
            <person name="Albert R."/>
            <person name="Binder M."/>
            <person name="Bloem J."/>
            <person name="Labutti K."/>
            <person name="Salamov A."/>
            <person name="Andreopoulos B."/>
            <person name="Baker S."/>
            <person name="Barry K."/>
            <person name="Bills G."/>
            <person name="Bluhm B."/>
            <person name="Cannon C."/>
            <person name="Castanera R."/>
            <person name="Culley D."/>
            <person name="Daum C."/>
            <person name="Ezra D."/>
            <person name="Gonzalez J."/>
            <person name="Henrissat B."/>
            <person name="Kuo A."/>
            <person name="Liang C."/>
            <person name="Lipzen A."/>
            <person name="Lutzoni F."/>
            <person name="Magnuson J."/>
            <person name="Mondo S."/>
            <person name="Nolan M."/>
            <person name="Ohm R."/>
            <person name="Pangilinan J."/>
            <person name="Park H.-J."/>
            <person name="Ramirez L."/>
            <person name="Alfaro M."/>
            <person name="Sun H."/>
            <person name="Tritt A."/>
            <person name="Yoshinaga Y."/>
            <person name="Zwiers L.-H."/>
            <person name="Turgeon B."/>
            <person name="Goodwin S."/>
            <person name="Spatafora J."/>
            <person name="Crous P."/>
            <person name="Grigoriev I."/>
        </authorList>
    </citation>
    <scope>NUCLEOTIDE SEQUENCE</scope>
    <source>
        <strain evidence="1">CBS 115976</strain>
    </source>
</reference>
<dbReference type="InterPro" id="IPR043519">
    <property type="entry name" value="NT_sf"/>
</dbReference>
<dbReference type="Gene3D" id="3.30.460.40">
    <property type="match status" value="1"/>
</dbReference>
<proteinExistence type="predicted"/>
<dbReference type="InterPro" id="IPR014942">
    <property type="entry name" value="AbiEii"/>
</dbReference>
<dbReference type="EMBL" id="MU004237">
    <property type="protein sequence ID" value="KAF2667876.1"/>
    <property type="molecule type" value="Genomic_DNA"/>
</dbReference>
<sequence>MASRGDQPAQEPGTYTPQQMTALQALCERNVSNEHLHQAALYVSSLLNSAGIVHALMGGWSLHLRGSARRTVDIDFACGCNMNDLKIALKGQPKVLWPAGPTSGVARIFTQVEDQNMPEMWVEVDLLLSGAFGLVSVDEFPSIIELIPYQDVNFPVLNIERIMKTKLEAYRQRHTAKDFEDLIFLIQRYYTEIYEVRSALDFNHRQAFYNAYASRNGPQRAARVKHTLGLAG</sequence>
<protein>
    <recommendedName>
        <fullName evidence="3">Nucleotidyl transferase AbiEii/AbiGii toxin family protein</fullName>
    </recommendedName>
</protein>
<dbReference type="Pfam" id="PF08843">
    <property type="entry name" value="AbiEii"/>
    <property type="match status" value="1"/>
</dbReference>
<organism evidence="1 2">
    <name type="scientific">Microthyrium microscopicum</name>
    <dbReference type="NCBI Taxonomy" id="703497"/>
    <lineage>
        <taxon>Eukaryota</taxon>
        <taxon>Fungi</taxon>
        <taxon>Dikarya</taxon>
        <taxon>Ascomycota</taxon>
        <taxon>Pezizomycotina</taxon>
        <taxon>Dothideomycetes</taxon>
        <taxon>Dothideomycetes incertae sedis</taxon>
        <taxon>Microthyriales</taxon>
        <taxon>Microthyriaceae</taxon>
        <taxon>Microthyrium</taxon>
    </lineage>
</organism>
<evidence type="ECO:0000313" key="1">
    <source>
        <dbReference type="EMBL" id="KAF2667876.1"/>
    </source>
</evidence>
<dbReference type="AlphaFoldDB" id="A0A6A6U899"/>
<keyword evidence="2" id="KW-1185">Reference proteome</keyword>
<dbReference type="OrthoDB" id="10066232at2759"/>
<name>A0A6A6U899_9PEZI</name>
<dbReference type="SUPFAM" id="SSF81301">
    <property type="entry name" value="Nucleotidyltransferase"/>
    <property type="match status" value="1"/>
</dbReference>